<comment type="subcellular location">
    <subcellularLocation>
        <location evidence="1">Nucleus</location>
    </subcellularLocation>
</comment>
<dbReference type="EMBL" id="AHHH01000118">
    <property type="protein sequence ID" value="ESU41627.1"/>
    <property type="molecule type" value="Genomic_DNA"/>
</dbReference>
<dbReference type="AlphaFoldDB" id="V6TTE6"/>
<dbReference type="OrthoDB" id="10251381at2759"/>
<gene>
    <name evidence="7" type="ORF">GSB_113971</name>
</gene>
<protein>
    <submittedName>
        <fullName evidence="7">Microtubule-associated protein YTM1</fullName>
    </submittedName>
</protein>
<dbReference type="VEuPathDB" id="GiardiaDB:DHA2_113971"/>
<dbReference type="Pfam" id="PF00400">
    <property type="entry name" value="WD40"/>
    <property type="match status" value="2"/>
</dbReference>
<dbReference type="VEuPathDB" id="GiardiaDB:GL50581_89"/>
<dbReference type="SMART" id="SM00320">
    <property type="entry name" value="WD40"/>
    <property type="match status" value="4"/>
</dbReference>
<feature type="non-terminal residue" evidence="7">
    <location>
        <position position="1"/>
    </location>
</feature>
<keyword evidence="2 5" id="KW-0853">WD repeat</keyword>
<evidence type="ECO:0000256" key="1">
    <source>
        <dbReference type="ARBA" id="ARBA00004123"/>
    </source>
</evidence>
<feature type="repeat" description="WD" evidence="5">
    <location>
        <begin position="404"/>
        <end position="434"/>
    </location>
</feature>
<keyword evidence="3" id="KW-0677">Repeat</keyword>
<evidence type="ECO:0000256" key="3">
    <source>
        <dbReference type="ARBA" id="ARBA00022737"/>
    </source>
</evidence>
<evidence type="ECO:0000256" key="4">
    <source>
        <dbReference type="ARBA" id="ARBA00023242"/>
    </source>
</evidence>
<dbReference type="PANTHER" id="PTHR19855">
    <property type="entry name" value="WD40 REPEAT PROTEIN 12, 37"/>
    <property type="match status" value="1"/>
</dbReference>
<accession>V6TTE6</accession>
<dbReference type="GO" id="GO:0005634">
    <property type="term" value="C:nucleus"/>
    <property type="evidence" value="ECO:0007669"/>
    <property type="project" value="UniProtKB-SubCell"/>
</dbReference>
<evidence type="ECO:0000256" key="2">
    <source>
        <dbReference type="ARBA" id="ARBA00022574"/>
    </source>
</evidence>
<dbReference type="InterPro" id="IPR015943">
    <property type="entry name" value="WD40/YVTN_repeat-like_dom_sf"/>
</dbReference>
<evidence type="ECO:0000256" key="5">
    <source>
        <dbReference type="PROSITE-ProRule" id="PRU00221"/>
    </source>
</evidence>
<dbReference type="Gene3D" id="2.130.10.10">
    <property type="entry name" value="YVTN repeat-like/Quinoprotein amine dehydrogenase"/>
    <property type="match status" value="2"/>
</dbReference>
<dbReference type="InterPro" id="IPR036322">
    <property type="entry name" value="WD40_repeat_dom_sf"/>
</dbReference>
<evidence type="ECO:0000313" key="7">
    <source>
        <dbReference type="EMBL" id="ESU41627.1"/>
    </source>
</evidence>
<organism evidence="7 8">
    <name type="scientific">Giardia intestinalis</name>
    <name type="common">Giardia lamblia</name>
    <dbReference type="NCBI Taxonomy" id="5741"/>
    <lineage>
        <taxon>Eukaryota</taxon>
        <taxon>Metamonada</taxon>
        <taxon>Diplomonadida</taxon>
        <taxon>Hexamitidae</taxon>
        <taxon>Giardiinae</taxon>
        <taxon>Giardia</taxon>
    </lineage>
</organism>
<dbReference type="Proteomes" id="UP000018040">
    <property type="component" value="Unassembled WGS sequence"/>
</dbReference>
<dbReference type="SUPFAM" id="SSF50978">
    <property type="entry name" value="WD40 repeat-like"/>
    <property type="match status" value="1"/>
</dbReference>
<sequence length="497" mass="55075">VKYNLLLYSIDNAIKRMDSGEEKATDSVTCRFVTQLPVGLQIEDDEYAIPTMATRLELSQLINTLIGHSHPFAFDFLVNGSFLHTTLGDHLLLNEISSEQALTIEYILAQLPPSDKYTLKVSDWVSTIIPSMNDHFQLPKDIKDAALASLYDGSLVLFNFAQQGSEENCSQTDELVGARHQVCKLFSTPIKATCLVKFNDQMHVAAGGYEGRILCSSISLSDASFTQEVEYTNLNSPILSLASSTSLSYMAAGTIDGFVYLYNTASAQLEKDAEIIQAEPTPKRKRTHGKTIIKAATERVPFSFQSLQTSEARAHNPFTVATDINSVTFSSGHNSPYIAAGCADNCIRFYNIRKSAPAGLISTNSSCQVLKYMKASDDMLLCGFNNKLLRLYDTRKDKPLVSTFTGHKSSLTCLDVRDNMIISGSVGGDLCVWDPRSSVPLWVTDCFYRQLEHKRDQSRLLSCAFAINELAPVFYHGGSDRQITMRRITDPLSHSDR</sequence>
<evidence type="ECO:0000259" key="6">
    <source>
        <dbReference type="Pfam" id="PF08154"/>
    </source>
</evidence>
<dbReference type="VEuPathDB" id="GiardiaDB:QR46_3821"/>
<comment type="caution">
    <text evidence="7">The sequence shown here is derived from an EMBL/GenBank/DDBJ whole genome shotgun (WGS) entry which is preliminary data.</text>
</comment>
<feature type="domain" description="NLE" evidence="6">
    <location>
        <begin position="28"/>
        <end position="91"/>
    </location>
</feature>
<dbReference type="VEuPathDB" id="GiardiaDB:GL50803_00113971"/>
<reference evidence="7 8" key="2">
    <citation type="journal article" date="2013" name="Genome Biol. Evol.">
        <title>Genome sequencing of Giardia lamblia genotypes A2 and B isolates (DH and GS) and comparative analysis with the genomes of genotypes A1 and E (WB and Pig).</title>
        <authorList>
            <person name="Adam R.D."/>
            <person name="Dahlstrom E.W."/>
            <person name="Martens C.A."/>
            <person name="Bruno D.P."/>
            <person name="Barbian K.D."/>
            <person name="Ricklefs S.M."/>
            <person name="Hernandez M.M."/>
            <person name="Narla N.P."/>
            <person name="Patel R.B."/>
            <person name="Porcella S.F."/>
            <person name="Nash T.E."/>
        </authorList>
    </citation>
    <scope>NUCLEOTIDE SEQUENCE [LARGE SCALE GENOMIC DNA]</scope>
    <source>
        <strain evidence="7 8">GS</strain>
    </source>
</reference>
<name>V6TTE6_GIAIN</name>
<proteinExistence type="predicted"/>
<reference evidence="8" key="1">
    <citation type="submission" date="2012-02" db="EMBL/GenBank/DDBJ databases">
        <title>Genome sequencing of Giardia lamblia Genotypes A2 and B isolates (DH and GS) and comparative analysis with the genomes of Genotypes A1 and E (WB and Pig).</title>
        <authorList>
            <person name="Adam R."/>
            <person name="Dahlstrom E."/>
            <person name="Martens C."/>
            <person name="Bruno D."/>
            <person name="Barbian K."/>
            <person name="Porcella S.F."/>
            <person name="Nash T."/>
        </authorList>
    </citation>
    <scope>NUCLEOTIDE SEQUENCE</scope>
    <source>
        <strain evidence="8">GS</strain>
    </source>
</reference>
<dbReference type="PANTHER" id="PTHR19855:SF11">
    <property type="entry name" value="RIBOSOME BIOGENESIS PROTEIN WDR12"/>
    <property type="match status" value="1"/>
</dbReference>
<dbReference type="InterPro" id="IPR001680">
    <property type="entry name" value="WD40_rpt"/>
</dbReference>
<dbReference type="PROSITE" id="PS50082">
    <property type="entry name" value="WD_REPEATS_2"/>
    <property type="match status" value="1"/>
</dbReference>
<keyword evidence="4" id="KW-0539">Nucleus</keyword>
<dbReference type="InterPro" id="IPR012972">
    <property type="entry name" value="NLE"/>
</dbReference>
<evidence type="ECO:0000313" key="8">
    <source>
        <dbReference type="Proteomes" id="UP000018040"/>
    </source>
</evidence>
<dbReference type="Pfam" id="PF08154">
    <property type="entry name" value="NLE"/>
    <property type="match status" value="1"/>
</dbReference>